<evidence type="ECO:0000256" key="1">
    <source>
        <dbReference type="ARBA" id="ARBA00022490"/>
    </source>
</evidence>
<evidence type="ECO:0000256" key="3">
    <source>
        <dbReference type="HAMAP-Rule" id="MF_00023"/>
    </source>
</evidence>
<sequence length="149" mass="17196">MTTYVKNRKASFDYEILEKFDAGIELFGFEVKAIKSGKGNIEGSHVTVRGNEAFLLNANIPPYQTENTPTDYNPERNRRLLLTKKELGELAGLESQKGLTIVPISMYNSKRKIKIEIAVVRGKKKFDKRESIKKKDTERDLRREIKEKF</sequence>
<dbReference type="HAMAP" id="MF_00023">
    <property type="entry name" value="SmpB"/>
    <property type="match status" value="1"/>
</dbReference>
<comment type="subcellular location">
    <subcellularLocation>
        <location evidence="3">Cytoplasm</location>
    </subcellularLocation>
    <text evidence="3">The tmRNA-SmpB complex associates with stalled 70S ribosomes.</text>
</comment>
<comment type="caution">
    <text evidence="5">The sequence shown here is derived from an EMBL/GenBank/DDBJ whole genome shotgun (WGS) entry which is preliminary data.</text>
</comment>
<evidence type="ECO:0000313" key="6">
    <source>
        <dbReference type="Proteomes" id="UP000186545"/>
    </source>
</evidence>
<dbReference type="InterPro" id="IPR000037">
    <property type="entry name" value="SsrA-bd_prot"/>
</dbReference>
<dbReference type="InterPro" id="IPR020081">
    <property type="entry name" value="SsrA-bd_prot_CS"/>
</dbReference>
<dbReference type="Proteomes" id="UP000186545">
    <property type="component" value="Unassembled WGS sequence"/>
</dbReference>
<dbReference type="PROSITE" id="PS01317">
    <property type="entry name" value="SSRP"/>
    <property type="match status" value="1"/>
</dbReference>
<dbReference type="GO" id="GO:0005829">
    <property type="term" value="C:cytosol"/>
    <property type="evidence" value="ECO:0007669"/>
    <property type="project" value="TreeGrafter"/>
</dbReference>
<accession>A0A1F5EQK1</accession>
<evidence type="ECO:0000256" key="2">
    <source>
        <dbReference type="ARBA" id="ARBA00022884"/>
    </source>
</evidence>
<comment type="function">
    <text evidence="3">Required for rescue of stalled ribosomes mediated by trans-translation. Binds to transfer-messenger RNA (tmRNA), required for stable association of tmRNA with ribosomes. tmRNA and SmpB together mimic tRNA shape, replacing the anticodon stem-loop with SmpB. tmRNA is encoded by the ssrA gene; the 2 termini fold to resemble tRNA(Ala) and it encodes a 'tag peptide', a short internal open reading frame. During trans-translation Ala-aminoacylated tmRNA acts like a tRNA, entering the A-site of stalled ribosomes, displacing the stalled mRNA. The ribosome then switches to translate the ORF on the tmRNA; the nascent peptide is terminated with the 'tag peptide' encoded by the tmRNA and targeted for degradation. The ribosome is freed to recommence translation, which seems to be the essential function of trans-translation.</text>
</comment>
<dbReference type="PANTHER" id="PTHR30308:SF2">
    <property type="entry name" value="SSRA-BINDING PROTEIN"/>
    <property type="match status" value="1"/>
</dbReference>
<dbReference type="SUPFAM" id="SSF74982">
    <property type="entry name" value="Small protein B (SmpB)"/>
    <property type="match status" value="1"/>
</dbReference>
<keyword evidence="2 3" id="KW-0694">RNA-binding</keyword>
<dbReference type="NCBIfam" id="NF003843">
    <property type="entry name" value="PRK05422.1"/>
    <property type="match status" value="1"/>
</dbReference>
<dbReference type="GO" id="GO:0070930">
    <property type="term" value="P:trans-translation-dependent protein tagging"/>
    <property type="evidence" value="ECO:0007669"/>
    <property type="project" value="TreeGrafter"/>
</dbReference>
<reference evidence="5 6" key="1">
    <citation type="journal article" date="2016" name="Nat. Commun.">
        <title>Thousands of microbial genomes shed light on interconnected biogeochemical processes in an aquifer system.</title>
        <authorList>
            <person name="Anantharaman K."/>
            <person name="Brown C.T."/>
            <person name="Hug L.A."/>
            <person name="Sharon I."/>
            <person name="Castelle C.J."/>
            <person name="Probst A.J."/>
            <person name="Thomas B.C."/>
            <person name="Singh A."/>
            <person name="Wilkins M.J."/>
            <person name="Karaoz U."/>
            <person name="Brodie E.L."/>
            <person name="Williams K.H."/>
            <person name="Hubbard S.S."/>
            <person name="Banfield J.F."/>
        </authorList>
    </citation>
    <scope>NUCLEOTIDE SEQUENCE [LARGE SCALE GENOMIC DNA]</scope>
</reference>
<dbReference type="Gene3D" id="2.40.280.10">
    <property type="match status" value="1"/>
</dbReference>
<comment type="similarity">
    <text evidence="3">Belongs to the SmpB family.</text>
</comment>
<dbReference type="Pfam" id="PF01668">
    <property type="entry name" value="SmpB"/>
    <property type="match status" value="1"/>
</dbReference>
<gene>
    <name evidence="3" type="primary">smpB</name>
    <name evidence="5" type="ORF">A3I18_00900</name>
</gene>
<evidence type="ECO:0000256" key="4">
    <source>
        <dbReference type="SAM" id="MobiDB-lite"/>
    </source>
</evidence>
<dbReference type="PANTHER" id="PTHR30308">
    <property type="entry name" value="TMRNA-BINDING COMPONENT OF TRANS-TRANSLATION TAGGING COMPLEX"/>
    <property type="match status" value="1"/>
</dbReference>
<proteinExistence type="inferred from homology"/>
<name>A0A1F5EQK1_9BACT</name>
<protein>
    <recommendedName>
        <fullName evidence="3">SsrA-binding protein</fullName>
    </recommendedName>
    <alternativeName>
        <fullName evidence="3">Small protein B</fullName>
    </alternativeName>
</protein>
<dbReference type="GO" id="GO:0003723">
    <property type="term" value="F:RNA binding"/>
    <property type="evidence" value="ECO:0007669"/>
    <property type="project" value="UniProtKB-UniRule"/>
</dbReference>
<dbReference type="GO" id="GO:0070929">
    <property type="term" value="P:trans-translation"/>
    <property type="evidence" value="ECO:0007669"/>
    <property type="project" value="UniProtKB-UniRule"/>
</dbReference>
<dbReference type="AlphaFoldDB" id="A0A1F5EQK1"/>
<dbReference type="InterPro" id="IPR023620">
    <property type="entry name" value="SmpB"/>
</dbReference>
<dbReference type="NCBIfam" id="TIGR00086">
    <property type="entry name" value="smpB"/>
    <property type="match status" value="1"/>
</dbReference>
<evidence type="ECO:0000313" key="5">
    <source>
        <dbReference type="EMBL" id="OGD69662.1"/>
    </source>
</evidence>
<keyword evidence="1 3" id="KW-0963">Cytoplasm</keyword>
<feature type="region of interest" description="Disordered" evidence="4">
    <location>
        <begin position="129"/>
        <end position="149"/>
    </location>
</feature>
<organism evidence="5 6">
    <name type="scientific">Candidatus Campbellbacteria bacterium RIFCSPLOWO2_02_FULL_35_11</name>
    <dbReference type="NCBI Taxonomy" id="1797581"/>
    <lineage>
        <taxon>Bacteria</taxon>
        <taxon>Candidatus Campbelliibacteriota</taxon>
    </lineage>
</organism>
<dbReference type="CDD" id="cd09294">
    <property type="entry name" value="SmpB"/>
    <property type="match status" value="1"/>
</dbReference>
<dbReference type="EMBL" id="MFAD01000042">
    <property type="protein sequence ID" value="OGD69662.1"/>
    <property type="molecule type" value="Genomic_DNA"/>
</dbReference>